<dbReference type="EMBL" id="OU466861">
    <property type="protein sequence ID" value="CAH2067271.1"/>
    <property type="molecule type" value="Genomic_DNA"/>
</dbReference>
<keyword evidence="1" id="KW-0732">Signal</keyword>
<evidence type="ECO:0000313" key="2">
    <source>
        <dbReference type="EMBL" id="CAH2067271.1"/>
    </source>
</evidence>
<feature type="chain" id="PRO_5043471232" evidence="1">
    <location>
        <begin position="28"/>
        <end position="65"/>
    </location>
</feature>
<reference evidence="2 3" key="1">
    <citation type="submission" date="2022-03" db="EMBL/GenBank/DDBJ databases">
        <authorList>
            <person name="Nunn A."/>
            <person name="Chopra R."/>
            <person name="Nunn A."/>
            <person name="Contreras Garrido A."/>
        </authorList>
    </citation>
    <scope>NUCLEOTIDE SEQUENCE [LARGE SCALE GENOMIC DNA]</scope>
</reference>
<dbReference type="AlphaFoldDB" id="A0AAU9SIV1"/>
<feature type="signal peptide" evidence="1">
    <location>
        <begin position="1"/>
        <end position="27"/>
    </location>
</feature>
<evidence type="ECO:0000256" key="1">
    <source>
        <dbReference type="SAM" id="SignalP"/>
    </source>
</evidence>
<proteinExistence type="predicted"/>
<sequence length="65" mass="6974">MSPPSLVWTWSAEGFNLLLMWRPSLLALGDAKGKSLDGAPFGVAVRSHRKCSCLLLLNSSLDSAT</sequence>
<organism evidence="2 3">
    <name type="scientific">Thlaspi arvense</name>
    <name type="common">Field penny-cress</name>
    <dbReference type="NCBI Taxonomy" id="13288"/>
    <lineage>
        <taxon>Eukaryota</taxon>
        <taxon>Viridiplantae</taxon>
        <taxon>Streptophyta</taxon>
        <taxon>Embryophyta</taxon>
        <taxon>Tracheophyta</taxon>
        <taxon>Spermatophyta</taxon>
        <taxon>Magnoliopsida</taxon>
        <taxon>eudicotyledons</taxon>
        <taxon>Gunneridae</taxon>
        <taxon>Pentapetalae</taxon>
        <taxon>rosids</taxon>
        <taxon>malvids</taxon>
        <taxon>Brassicales</taxon>
        <taxon>Brassicaceae</taxon>
        <taxon>Thlaspideae</taxon>
        <taxon>Thlaspi</taxon>
    </lineage>
</organism>
<accession>A0AAU9SIV1</accession>
<protein>
    <submittedName>
        <fullName evidence="2">Uncharacterized protein</fullName>
    </submittedName>
</protein>
<dbReference type="Proteomes" id="UP000836841">
    <property type="component" value="Chromosome 5"/>
</dbReference>
<name>A0AAU9SIV1_THLAR</name>
<gene>
    <name evidence="2" type="ORF">TAV2_LOCUS16057</name>
</gene>
<keyword evidence="3" id="KW-1185">Reference proteome</keyword>
<evidence type="ECO:0000313" key="3">
    <source>
        <dbReference type="Proteomes" id="UP000836841"/>
    </source>
</evidence>